<reference evidence="1" key="1">
    <citation type="submission" date="2023-04" db="EMBL/GenBank/DDBJ databases">
        <title>A chromosome-level genome assembly of the parasitoid wasp Eretmocerus hayati.</title>
        <authorList>
            <person name="Zhong Y."/>
            <person name="Liu S."/>
            <person name="Liu Y."/>
        </authorList>
    </citation>
    <scope>NUCLEOTIDE SEQUENCE</scope>
    <source>
        <strain evidence="1">ZJU_SS_LIU_2023</strain>
    </source>
</reference>
<keyword evidence="2" id="KW-1185">Reference proteome</keyword>
<dbReference type="Proteomes" id="UP001239111">
    <property type="component" value="Chromosome 1"/>
</dbReference>
<comment type="caution">
    <text evidence="1">The sequence shown here is derived from an EMBL/GenBank/DDBJ whole genome shotgun (WGS) entry which is preliminary data.</text>
</comment>
<evidence type="ECO:0000313" key="1">
    <source>
        <dbReference type="EMBL" id="KAJ8687678.1"/>
    </source>
</evidence>
<proteinExistence type="predicted"/>
<gene>
    <name evidence="1" type="ORF">QAD02_023472</name>
</gene>
<sequence>MSSPILILLSLLGYGGLGITDAASKFGPVSYVHFLFFHQVSLEYRGKHICGGSIISPYYIVTAGQCLNGKSPDLLTVRAAFLDSPDHGQVHQVQNFTVHEEYKKIQYGIPVNDIAVVRVKEPITETRLSKPIGIYRKTDPEIQAGAVAYVNSWGENINKSTIPELQISSMPIISNETCNSALKYFGGVPIGKICIPVGGKALCQSDEGSALTIRRRLAGIVSWTGRYCGDGFPEVYTRISDYSDWIEKKTKV</sequence>
<organism evidence="1 2">
    <name type="scientific">Eretmocerus hayati</name>
    <dbReference type="NCBI Taxonomy" id="131215"/>
    <lineage>
        <taxon>Eukaryota</taxon>
        <taxon>Metazoa</taxon>
        <taxon>Ecdysozoa</taxon>
        <taxon>Arthropoda</taxon>
        <taxon>Hexapoda</taxon>
        <taxon>Insecta</taxon>
        <taxon>Pterygota</taxon>
        <taxon>Neoptera</taxon>
        <taxon>Endopterygota</taxon>
        <taxon>Hymenoptera</taxon>
        <taxon>Apocrita</taxon>
        <taxon>Proctotrupomorpha</taxon>
        <taxon>Chalcidoidea</taxon>
        <taxon>Aphelinidae</taxon>
        <taxon>Aphelininae</taxon>
        <taxon>Eretmocerus</taxon>
    </lineage>
</organism>
<dbReference type="EMBL" id="CM056741">
    <property type="protein sequence ID" value="KAJ8687678.1"/>
    <property type="molecule type" value="Genomic_DNA"/>
</dbReference>
<evidence type="ECO:0000313" key="2">
    <source>
        <dbReference type="Proteomes" id="UP001239111"/>
    </source>
</evidence>
<accession>A0ACC2PX27</accession>
<name>A0ACC2PX27_9HYME</name>
<protein>
    <submittedName>
        <fullName evidence="1">Uncharacterized protein</fullName>
    </submittedName>
</protein>